<protein>
    <recommendedName>
        <fullName evidence="9">Leucine-rich repeat-containing N-terminal plant-type domain-containing protein</fullName>
    </recommendedName>
</protein>
<evidence type="ECO:0000256" key="5">
    <source>
        <dbReference type="ARBA" id="ARBA00022737"/>
    </source>
</evidence>
<evidence type="ECO:0000313" key="11">
    <source>
        <dbReference type="Proteomes" id="UP000224567"/>
    </source>
</evidence>
<dbReference type="GO" id="GO:0016020">
    <property type="term" value="C:membrane"/>
    <property type="evidence" value="ECO:0007669"/>
    <property type="project" value="UniProtKB-SubCell"/>
</dbReference>
<name>A0A2G2VHS0_CAPBA</name>
<evidence type="ECO:0000256" key="2">
    <source>
        <dbReference type="ARBA" id="ARBA00022614"/>
    </source>
</evidence>
<sequence length="211" mass="24045">MLIVDLLTSYNCWKRYPKTSSWDMRSDYCSWDGVICDEMTGHVIEFDHSSSCLYGTIDSISSLFQLSNLQWLDLSYNNFSNSYISPKFSRFSRLTHLDLSNSSSEEIPLSICTLASLVMLDLERNNLHGEIPQCLEKITALEDLHMCIFLGIFQQLSSVNLRSLNLHGNKIEGRIPQSLTNCNELQVLDLEDNHIIGTFLMLLGTLPKLQV</sequence>
<keyword evidence="4" id="KW-0732">Signal</keyword>
<evidence type="ECO:0000256" key="7">
    <source>
        <dbReference type="ARBA" id="ARBA00023136"/>
    </source>
</evidence>
<evidence type="ECO:0000259" key="9">
    <source>
        <dbReference type="Pfam" id="PF08263"/>
    </source>
</evidence>
<dbReference type="InterPro" id="IPR001611">
    <property type="entry name" value="Leu-rich_rpt"/>
</dbReference>
<dbReference type="PANTHER" id="PTHR48061:SF18">
    <property type="entry name" value="HCR2-0B"/>
    <property type="match status" value="1"/>
</dbReference>
<dbReference type="InterPro" id="IPR013210">
    <property type="entry name" value="LRR_N_plant-typ"/>
</dbReference>
<keyword evidence="3" id="KW-0812">Transmembrane</keyword>
<dbReference type="PANTHER" id="PTHR48061">
    <property type="entry name" value="LEUCINE-RICH REPEAT RECEPTOR PROTEIN KINASE EMS1-LIKE-RELATED"/>
    <property type="match status" value="1"/>
</dbReference>
<reference evidence="11" key="2">
    <citation type="journal article" date="2017" name="J. Anim. Genet.">
        <title>Multiple reference genome sequences of hot pepper reveal the massive evolution of plant disease resistance genes by retroduplication.</title>
        <authorList>
            <person name="Kim S."/>
            <person name="Park J."/>
            <person name="Yeom S.-I."/>
            <person name="Kim Y.-M."/>
            <person name="Seo E."/>
            <person name="Kim K.-T."/>
            <person name="Kim M.-S."/>
            <person name="Lee J.M."/>
            <person name="Cheong K."/>
            <person name="Shin H.-S."/>
            <person name="Kim S.-B."/>
            <person name="Han K."/>
            <person name="Lee J."/>
            <person name="Park M."/>
            <person name="Lee H.-A."/>
            <person name="Lee H.-Y."/>
            <person name="Lee Y."/>
            <person name="Oh S."/>
            <person name="Lee J.H."/>
            <person name="Choi E."/>
            <person name="Choi E."/>
            <person name="Lee S.E."/>
            <person name="Jeon J."/>
            <person name="Kim H."/>
            <person name="Choi G."/>
            <person name="Song H."/>
            <person name="Lee J."/>
            <person name="Lee S.-C."/>
            <person name="Kwon J.-K."/>
            <person name="Lee H.-Y."/>
            <person name="Koo N."/>
            <person name="Hong Y."/>
            <person name="Kim R.W."/>
            <person name="Kang W.-H."/>
            <person name="Huh J.H."/>
            <person name="Kang B.-C."/>
            <person name="Yang T.-J."/>
            <person name="Lee Y.-H."/>
            <person name="Bennetzen J.L."/>
            <person name="Choi D."/>
        </authorList>
    </citation>
    <scope>NUCLEOTIDE SEQUENCE [LARGE SCALE GENOMIC DNA]</scope>
    <source>
        <strain evidence="11">cv. PBC81</strain>
    </source>
</reference>
<evidence type="ECO:0000256" key="4">
    <source>
        <dbReference type="ARBA" id="ARBA00022729"/>
    </source>
</evidence>
<evidence type="ECO:0000256" key="8">
    <source>
        <dbReference type="ARBA" id="ARBA00023180"/>
    </source>
</evidence>
<dbReference type="Pfam" id="PF00560">
    <property type="entry name" value="LRR_1"/>
    <property type="match status" value="4"/>
</dbReference>
<dbReference type="EMBL" id="MLFT02000012">
    <property type="protein sequence ID" value="PHT32541.1"/>
    <property type="molecule type" value="Genomic_DNA"/>
</dbReference>
<dbReference type="Gene3D" id="3.80.10.10">
    <property type="entry name" value="Ribonuclease Inhibitor"/>
    <property type="match status" value="2"/>
</dbReference>
<dbReference type="InterPro" id="IPR032675">
    <property type="entry name" value="LRR_dom_sf"/>
</dbReference>
<dbReference type="AlphaFoldDB" id="A0A2G2VHS0"/>
<dbReference type="GO" id="GO:0050832">
    <property type="term" value="P:defense response to fungus"/>
    <property type="evidence" value="ECO:0007669"/>
    <property type="project" value="UniProtKB-ARBA"/>
</dbReference>
<evidence type="ECO:0000256" key="3">
    <source>
        <dbReference type="ARBA" id="ARBA00022692"/>
    </source>
</evidence>
<dbReference type="OrthoDB" id="1257999at2759"/>
<evidence type="ECO:0000256" key="6">
    <source>
        <dbReference type="ARBA" id="ARBA00022989"/>
    </source>
</evidence>
<accession>A0A2G2VHS0</accession>
<comment type="caution">
    <text evidence="10">The sequence shown here is derived from an EMBL/GenBank/DDBJ whole genome shotgun (WGS) entry which is preliminary data.</text>
</comment>
<keyword evidence="5" id="KW-0677">Repeat</keyword>
<proteinExistence type="predicted"/>
<comment type="subcellular location">
    <subcellularLocation>
        <location evidence="1">Membrane</location>
        <topology evidence="1">Single-pass type I membrane protein</topology>
    </subcellularLocation>
</comment>
<dbReference type="InterPro" id="IPR046956">
    <property type="entry name" value="RLP23-like"/>
</dbReference>
<reference evidence="10 11" key="1">
    <citation type="journal article" date="2017" name="Genome Biol.">
        <title>New reference genome sequences of hot pepper reveal the massive evolution of plant disease-resistance genes by retroduplication.</title>
        <authorList>
            <person name="Kim S."/>
            <person name="Park J."/>
            <person name="Yeom S.I."/>
            <person name="Kim Y.M."/>
            <person name="Seo E."/>
            <person name="Kim K.T."/>
            <person name="Kim M.S."/>
            <person name="Lee J.M."/>
            <person name="Cheong K."/>
            <person name="Shin H.S."/>
            <person name="Kim S.B."/>
            <person name="Han K."/>
            <person name="Lee J."/>
            <person name="Park M."/>
            <person name="Lee H.A."/>
            <person name="Lee H.Y."/>
            <person name="Lee Y."/>
            <person name="Oh S."/>
            <person name="Lee J.H."/>
            <person name="Choi E."/>
            <person name="Choi E."/>
            <person name="Lee S.E."/>
            <person name="Jeon J."/>
            <person name="Kim H."/>
            <person name="Choi G."/>
            <person name="Song H."/>
            <person name="Lee J."/>
            <person name="Lee S.C."/>
            <person name="Kwon J.K."/>
            <person name="Lee H.Y."/>
            <person name="Koo N."/>
            <person name="Hong Y."/>
            <person name="Kim R.W."/>
            <person name="Kang W.H."/>
            <person name="Huh J.H."/>
            <person name="Kang B.C."/>
            <person name="Yang T.J."/>
            <person name="Lee Y.H."/>
            <person name="Bennetzen J.L."/>
            <person name="Choi D."/>
        </authorList>
    </citation>
    <scope>NUCLEOTIDE SEQUENCE [LARGE SCALE GENOMIC DNA]</scope>
    <source>
        <strain evidence="11">cv. PBC81</strain>
    </source>
</reference>
<keyword evidence="8" id="KW-0325">Glycoprotein</keyword>
<feature type="domain" description="Leucine-rich repeat-containing N-terminal plant-type" evidence="9">
    <location>
        <begin position="18"/>
        <end position="37"/>
    </location>
</feature>
<organism evidence="10 11">
    <name type="scientific">Capsicum baccatum</name>
    <name type="common">Peruvian pepper</name>
    <dbReference type="NCBI Taxonomy" id="33114"/>
    <lineage>
        <taxon>Eukaryota</taxon>
        <taxon>Viridiplantae</taxon>
        <taxon>Streptophyta</taxon>
        <taxon>Embryophyta</taxon>
        <taxon>Tracheophyta</taxon>
        <taxon>Spermatophyta</taxon>
        <taxon>Magnoliopsida</taxon>
        <taxon>eudicotyledons</taxon>
        <taxon>Gunneridae</taxon>
        <taxon>Pentapetalae</taxon>
        <taxon>asterids</taxon>
        <taxon>lamiids</taxon>
        <taxon>Solanales</taxon>
        <taxon>Solanaceae</taxon>
        <taxon>Solanoideae</taxon>
        <taxon>Capsiceae</taxon>
        <taxon>Capsicum</taxon>
    </lineage>
</organism>
<dbReference type="Pfam" id="PF08263">
    <property type="entry name" value="LRRNT_2"/>
    <property type="match status" value="1"/>
</dbReference>
<evidence type="ECO:0000256" key="1">
    <source>
        <dbReference type="ARBA" id="ARBA00004479"/>
    </source>
</evidence>
<gene>
    <name evidence="10" type="ORF">CQW23_28878</name>
</gene>
<dbReference type="STRING" id="33114.A0A2G2VHS0"/>
<keyword evidence="6" id="KW-1133">Transmembrane helix</keyword>
<keyword evidence="7" id="KW-0472">Membrane</keyword>
<dbReference type="SUPFAM" id="SSF52058">
    <property type="entry name" value="L domain-like"/>
    <property type="match status" value="1"/>
</dbReference>
<dbReference type="Proteomes" id="UP000224567">
    <property type="component" value="Unassembled WGS sequence"/>
</dbReference>
<evidence type="ECO:0000313" key="10">
    <source>
        <dbReference type="EMBL" id="PHT32541.1"/>
    </source>
</evidence>
<keyword evidence="2" id="KW-0433">Leucine-rich repeat</keyword>
<keyword evidence="11" id="KW-1185">Reference proteome</keyword>